<comment type="caution">
    <text evidence="2">The sequence shown here is derived from an EMBL/GenBank/DDBJ whole genome shotgun (WGS) entry which is preliminary data.</text>
</comment>
<proteinExistence type="predicted"/>
<dbReference type="CDD" id="cd05403">
    <property type="entry name" value="NT_KNTase_like"/>
    <property type="match status" value="1"/>
</dbReference>
<dbReference type="Pfam" id="PF01909">
    <property type="entry name" value="NTP_transf_2"/>
    <property type="match status" value="1"/>
</dbReference>
<evidence type="ECO:0000259" key="1">
    <source>
        <dbReference type="Pfam" id="PF01909"/>
    </source>
</evidence>
<dbReference type="EMBL" id="JPPY01000044">
    <property type="protein sequence ID" value="KND38430.1"/>
    <property type="molecule type" value="Genomic_DNA"/>
</dbReference>
<accession>A0A0L0KLE6</accession>
<sequence length="255" mass="27517">MDHLTDAQFLDTVTDRLAALPGVRAVALGGSRAQGTQRPDSDWDLAVYYRGAFEPADLRAVGWPGEVSEVGGWGGGVFNGGAWLSVEGRRVDVHYRDLDVVERELSRAREGRYDVEPLLFHLAGIPTYLVVAELAVNRVLRGDAPRPDGYPEKLRTAASARWYDTARATLAYAHAAHAREGRWTEALGAIAVAATQAGHAVLAARGEWVTNEKRLLERAGLRGVDGVVVGAGDIGEAIDRAGALFEERVGAERRP</sequence>
<gene>
    <name evidence="2" type="ORF">IQ63_07260</name>
</gene>
<dbReference type="PATRIC" id="fig|42234.21.peg.1493"/>
<dbReference type="InterPro" id="IPR043519">
    <property type="entry name" value="NT_sf"/>
</dbReference>
<feature type="domain" description="Polymerase nucleotidyl transferase" evidence="1">
    <location>
        <begin position="15"/>
        <end position="71"/>
    </location>
</feature>
<evidence type="ECO:0000313" key="2">
    <source>
        <dbReference type="EMBL" id="KND38430.1"/>
    </source>
</evidence>
<dbReference type="SUPFAM" id="SSF81301">
    <property type="entry name" value="Nucleotidyltransferase"/>
    <property type="match status" value="1"/>
</dbReference>
<dbReference type="Gene3D" id="3.30.460.10">
    <property type="entry name" value="Beta Polymerase, domain 2"/>
    <property type="match status" value="1"/>
</dbReference>
<name>A0A0L0KLE6_9ACTN</name>
<dbReference type="Proteomes" id="UP000037151">
    <property type="component" value="Unassembled WGS sequence"/>
</dbReference>
<dbReference type="OrthoDB" id="5176171at2"/>
<dbReference type="GO" id="GO:0016779">
    <property type="term" value="F:nucleotidyltransferase activity"/>
    <property type="evidence" value="ECO:0007669"/>
    <property type="project" value="InterPro"/>
</dbReference>
<dbReference type="AlphaFoldDB" id="A0A0L0KLE6"/>
<organism evidence="2 3">
    <name type="scientific">Streptomyces acidiscabies</name>
    <dbReference type="NCBI Taxonomy" id="42234"/>
    <lineage>
        <taxon>Bacteria</taxon>
        <taxon>Bacillati</taxon>
        <taxon>Actinomycetota</taxon>
        <taxon>Actinomycetes</taxon>
        <taxon>Kitasatosporales</taxon>
        <taxon>Streptomycetaceae</taxon>
        <taxon>Streptomyces</taxon>
    </lineage>
</organism>
<evidence type="ECO:0000313" key="3">
    <source>
        <dbReference type="Proteomes" id="UP000037151"/>
    </source>
</evidence>
<dbReference type="InterPro" id="IPR002934">
    <property type="entry name" value="Polymerase_NTP_transf_dom"/>
</dbReference>
<reference evidence="3" key="1">
    <citation type="submission" date="2014-07" db="EMBL/GenBank/DDBJ databases">
        <title>Genome sequencing of plant-pathogenic Streptomyces species.</title>
        <authorList>
            <person name="Harrison J."/>
            <person name="Sapp M."/>
            <person name="Thwaites R."/>
            <person name="Studholme D.J."/>
        </authorList>
    </citation>
    <scope>NUCLEOTIDE SEQUENCE [LARGE SCALE GENOMIC DNA]</scope>
    <source>
        <strain evidence="3">NCPPB 4445</strain>
    </source>
</reference>
<protein>
    <submittedName>
        <fullName evidence="2">DNA polymerase subunit beta</fullName>
    </submittedName>
</protein>
<dbReference type="RefSeq" id="WP_050369885.1">
    <property type="nucleotide sequence ID" value="NZ_KQ257806.1"/>
</dbReference>